<evidence type="ECO:0000256" key="1">
    <source>
        <dbReference type="SAM" id="Phobius"/>
    </source>
</evidence>
<dbReference type="Proteomes" id="UP001206206">
    <property type="component" value="Unassembled WGS sequence"/>
</dbReference>
<dbReference type="EMBL" id="JANFNH010000001">
    <property type="protein sequence ID" value="MCQ4040612.1"/>
    <property type="molecule type" value="Genomic_DNA"/>
</dbReference>
<keyword evidence="1" id="KW-0472">Membrane</keyword>
<keyword evidence="1" id="KW-0812">Transmembrane</keyword>
<keyword evidence="1" id="KW-1133">Transmembrane helix</keyword>
<feature type="transmembrane region" description="Helical" evidence="1">
    <location>
        <begin position="12"/>
        <end position="29"/>
    </location>
</feature>
<name>A0ABT1P5G3_9ACTN</name>
<proteinExistence type="predicted"/>
<gene>
    <name evidence="2" type="ORF">NON19_00895</name>
</gene>
<evidence type="ECO:0000313" key="2">
    <source>
        <dbReference type="EMBL" id="MCQ4040612.1"/>
    </source>
</evidence>
<protein>
    <submittedName>
        <fullName evidence="2">Uncharacterized protein</fullName>
    </submittedName>
</protein>
<sequence>MTNPFKGRRRPIRRILYILLAIGLIWLAWHPHHWHTGGDPCNPVGSYYCGSSNWQW</sequence>
<organism evidence="2 3">
    <name type="scientific">Streptantibioticus rubrisoli</name>
    <dbReference type="NCBI Taxonomy" id="1387313"/>
    <lineage>
        <taxon>Bacteria</taxon>
        <taxon>Bacillati</taxon>
        <taxon>Actinomycetota</taxon>
        <taxon>Actinomycetes</taxon>
        <taxon>Kitasatosporales</taxon>
        <taxon>Streptomycetaceae</taxon>
        <taxon>Streptantibioticus</taxon>
    </lineage>
</organism>
<accession>A0ABT1P5G3</accession>
<dbReference type="RefSeq" id="WP_255924562.1">
    <property type="nucleotide sequence ID" value="NZ_JANFNH010000001.1"/>
</dbReference>
<reference evidence="2 3" key="1">
    <citation type="submission" date="2022-06" db="EMBL/GenBank/DDBJ databases">
        <title>Draft genome sequence of type strain Streptomyces rubrisoli DSM 42083.</title>
        <authorList>
            <person name="Duangmal K."/>
            <person name="Klaysubun C."/>
        </authorList>
    </citation>
    <scope>NUCLEOTIDE SEQUENCE [LARGE SCALE GENOMIC DNA]</scope>
    <source>
        <strain evidence="2 3">DSM 42083</strain>
    </source>
</reference>
<keyword evidence="3" id="KW-1185">Reference proteome</keyword>
<comment type="caution">
    <text evidence="2">The sequence shown here is derived from an EMBL/GenBank/DDBJ whole genome shotgun (WGS) entry which is preliminary data.</text>
</comment>
<evidence type="ECO:0000313" key="3">
    <source>
        <dbReference type="Proteomes" id="UP001206206"/>
    </source>
</evidence>